<dbReference type="PANTHER" id="PTHR43126">
    <property type="entry name" value="D-ALANYL-D-ALANINE DIPEPTIDASE"/>
    <property type="match status" value="1"/>
</dbReference>
<dbReference type="Gene3D" id="3.30.1380.10">
    <property type="match status" value="1"/>
</dbReference>
<reference evidence="11 12" key="1">
    <citation type="submission" date="2018-06" db="EMBL/GenBank/DDBJ databases">
        <authorList>
            <consortium name="Pathogen Informatics"/>
            <person name="Doyle S."/>
        </authorList>
    </citation>
    <scope>NUCLEOTIDE SEQUENCE [LARGE SCALE GENOMIC DNA]</scope>
    <source>
        <strain evidence="11 12">NCTC10295</strain>
    </source>
</reference>
<evidence type="ECO:0000256" key="8">
    <source>
        <dbReference type="ARBA" id="ARBA00023316"/>
    </source>
</evidence>
<dbReference type="Pfam" id="PF01427">
    <property type="entry name" value="Peptidase_M15"/>
    <property type="match status" value="1"/>
</dbReference>
<feature type="binding site" evidence="9">
    <location>
        <position position="141"/>
    </location>
    <ligand>
        <name>Zn(2+)</name>
        <dbReference type="ChEBI" id="CHEBI:29105"/>
        <note>catalytic</note>
    </ligand>
</feature>
<dbReference type="HAMAP" id="MF_01924">
    <property type="entry name" value="A_A_dipeptidase"/>
    <property type="match status" value="1"/>
</dbReference>
<organism evidence="11 12">
    <name type="scientific">Bergeriella denitrificans</name>
    <name type="common">Neisseria denitrificans</name>
    <dbReference type="NCBI Taxonomy" id="494"/>
    <lineage>
        <taxon>Bacteria</taxon>
        <taxon>Pseudomonadati</taxon>
        <taxon>Pseudomonadota</taxon>
        <taxon>Betaproteobacteria</taxon>
        <taxon>Neisseriales</taxon>
        <taxon>Neisseriaceae</taxon>
        <taxon>Bergeriella</taxon>
    </lineage>
</organism>
<sequence>MRYPALTSAPELNWDDLAAIPIQENGEPLAELEPHERLRLRPAYFSDGIPGAVNHILLRESVIARLMQALELLPARYGMEVLDGWRPVAVQEALRDDFRRKIMQRHPEFSETEIAATLDQFVANPHNRAMPPPHSTGGSVDLTLFDTETGLALDMGTAFDEPSRKSHSAALEALPHSPAQDYRRMLVHIMRQAGFSNIPTEWWHFDYGNQNWAFYTRQTHALYGMVTTI</sequence>
<keyword evidence="4 9" id="KW-0378">Hydrolase</keyword>
<evidence type="ECO:0000256" key="3">
    <source>
        <dbReference type="ARBA" id="ARBA00022723"/>
    </source>
</evidence>
<dbReference type="GO" id="GO:0008270">
    <property type="term" value="F:zinc ion binding"/>
    <property type="evidence" value="ECO:0007669"/>
    <property type="project" value="UniProtKB-UniRule"/>
</dbReference>
<evidence type="ECO:0000256" key="9">
    <source>
        <dbReference type="HAMAP-Rule" id="MF_01924"/>
    </source>
</evidence>
<dbReference type="SUPFAM" id="SSF55166">
    <property type="entry name" value="Hedgehog/DD-peptidase"/>
    <property type="match status" value="1"/>
</dbReference>
<keyword evidence="12" id="KW-1185">Reference proteome</keyword>
<feature type="active site" description="Proton donor/acceptor" evidence="9">
    <location>
        <position position="201"/>
    </location>
</feature>
<dbReference type="GO" id="GO:0071555">
    <property type="term" value="P:cell wall organization"/>
    <property type="evidence" value="ECO:0007669"/>
    <property type="project" value="UniProtKB-KW"/>
</dbReference>
<evidence type="ECO:0000256" key="2">
    <source>
        <dbReference type="ARBA" id="ARBA00022670"/>
    </source>
</evidence>
<evidence type="ECO:0000256" key="7">
    <source>
        <dbReference type="ARBA" id="ARBA00023049"/>
    </source>
</evidence>
<dbReference type="GO" id="GO:0160237">
    <property type="term" value="F:D-Ala-D-Ala dipeptidase activity"/>
    <property type="evidence" value="ECO:0007669"/>
    <property type="project" value="UniProtKB-EC"/>
</dbReference>
<dbReference type="GO" id="GO:0008237">
    <property type="term" value="F:metallopeptidase activity"/>
    <property type="evidence" value="ECO:0007669"/>
    <property type="project" value="UniProtKB-KW"/>
</dbReference>
<dbReference type="PANTHER" id="PTHR43126:SF2">
    <property type="entry name" value="D-ALANYL-D-ALANINE DIPEPTIDASE"/>
    <property type="match status" value="1"/>
</dbReference>
<evidence type="ECO:0000256" key="4">
    <source>
        <dbReference type="ARBA" id="ARBA00022801"/>
    </source>
</evidence>
<dbReference type="Proteomes" id="UP000254651">
    <property type="component" value="Unassembled WGS sequence"/>
</dbReference>
<comment type="similarity">
    <text evidence="9 10">Belongs to the peptidase M15D family.</text>
</comment>
<proteinExistence type="inferred from homology"/>
<dbReference type="GO" id="GO:0006508">
    <property type="term" value="P:proteolysis"/>
    <property type="evidence" value="ECO:0007669"/>
    <property type="project" value="UniProtKB-KW"/>
</dbReference>
<dbReference type="AlphaFoldDB" id="A0A378UGE2"/>
<dbReference type="InterPro" id="IPR009045">
    <property type="entry name" value="Zn_M74/Hedgehog-like"/>
</dbReference>
<dbReference type="InterPro" id="IPR000755">
    <property type="entry name" value="A_A_dipeptidase"/>
</dbReference>
<keyword evidence="3 9" id="KW-0479">Metal-binding</keyword>
<feature type="binding site" evidence="9">
    <location>
        <position position="204"/>
    </location>
    <ligand>
        <name>Zn(2+)</name>
        <dbReference type="ChEBI" id="CHEBI:29105"/>
        <note>catalytic</note>
    </ligand>
</feature>
<comment type="catalytic activity">
    <reaction evidence="1 9 10">
        <text>D-alanyl-D-alanine + H2O = 2 D-alanine</text>
        <dbReference type="Rhea" id="RHEA:20661"/>
        <dbReference type="ChEBI" id="CHEBI:15377"/>
        <dbReference type="ChEBI" id="CHEBI:57416"/>
        <dbReference type="ChEBI" id="CHEBI:57822"/>
        <dbReference type="EC" id="3.4.13.22"/>
    </reaction>
</comment>
<accession>A0A378UGE2</accession>
<feature type="binding site" evidence="9">
    <location>
        <position position="134"/>
    </location>
    <ligand>
        <name>Zn(2+)</name>
        <dbReference type="ChEBI" id="CHEBI:29105"/>
        <note>catalytic</note>
    </ligand>
</feature>
<dbReference type="PIRSF" id="PIRSF026671">
    <property type="entry name" value="AA_dipeptidase"/>
    <property type="match status" value="1"/>
</dbReference>
<name>A0A378UGE2_BERDE</name>
<feature type="site" description="Transition state stabilizer" evidence="9">
    <location>
        <position position="86"/>
    </location>
</feature>
<comment type="function">
    <text evidence="9 10">Catalyzes hydrolysis of the D-alanyl-D-alanine dipeptide.</text>
</comment>
<evidence type="ECO:0000256" key="1">
    <source>
        <dbReference type="ARBA" id="ARBA00001362"/>
    </source>
</evidence>
<evidence type="ECO:0000256" key="10">
    <source>
        <dbReference type="PIRNR" id="PIRNR026671"/>
    </source>
</evidence>
<keyword evidence="6 9" id="KW-0224">Dipeptidase</keyword>
<evidence type="ECO:0000256" key="6">
    <source>
        <dbReference type="ARBA" id="ARBA00022997"/>
    </source>
</evidence>
<dbReference type="EC" id="3.4.13.22" evidence="9 10"/>
<keyword evidence="8 10" id="KW-0961">Cell wall biogenesis/degradation</keyword>
<evidence type="ECO:0000313" key="12">
    <source>
        <dbReference type="Proteomes" id="UP000254651"/>
    </source>
</evidence>
<keyword evidence="5 9" id="KW-0862">Zinc</keyword>
<dbReference type="EMBL" id="UGQS01000002">
    <property type="protein sequence ID" value="STZ76458.1"/>
    <property type="molecule type" value="Genomic_DNA"/>
</dbReference>
<dbReference type="CDD" id="cd14843">
    <property type="entry name" value="D-Ala-D-Ala_dipeptidase_like"/>
    <property type="match status" value="1"/>
</dbReference>
<keyword evidence="7 9" id="KW-0482">Metalloprotease</keyword>
<protein>
    <recommendedName>
        <fullName evidence="9 10">D-alanyl-D-alanine dipeptidase</fullName>
        <shortName evidence="9 10">D-Ala-D-Ala dipeptidase</shortName>
        <ecNumber evidence="9 10">3.4.13.22</ecNumber>
    </recommendedName>
</protein>
<keyword evidence="2 9" id="KW-0645">Protease</keyword>
<dbReference type="RefSeq" id="WP_066078545.1">
    <property type="nucleotide sequence ID" value="NZ_CP181246.1"/>
</dbReference>
<evidence type="ECO:0000313" key="11">
    <source>
        <dbReference type="EMBL" id="STZ76458.1"/>
    </source>
</evidence>
<gene>
    <name evidence="11" type="primary">vanX</name>
    <name evidence="9" type="synonym">ddpX</name>
    <name evidence="11" type="ORF">NCTC10295_01228</name>
</gene>
<evidence type="ECO:0000256" key="5">
    <source>
        <dbReference type="ARBA" id="ARBA00022833"/>
    </source>
</evidence>
<comment type="cofactor">
    <cofactor evidence="9">
        <name>Zn(2+)</name>
        <dbReference type="ChEBI" id="CHEBI:29105"/>
    </cofactor>
    <text evidence="9">Binds 1 zinc ion per subunit.</text>
</comment>